<evidence type="ECO:0000256" key="1">
    <source>
        <dbReference type="ARBA" id="ARBA00008270"/>
    </source>
</evidence>
<reference evidence="3" key="1">
    <citation type="submission" date="2020-11" db="EMBL/GenBank/DDBJ databases">
        <authorList>
            <person name="Tran Van P."/>
        </authorList>
    </citation>
    <scope>NUCLEOTIDE SEQUENCE</scope>
</reference>
<evidence type="ECO:0000313" key="3">
    <source>
        <dbReference type="EMBL" id="CAD7661438.1"/>
    </source>
</evidence>
<accession>A0A7R9MJJ7</accession>
<dbReference type="AlphaFoldDB" id="A0A7R9MJJ7"/>
<dbReference type="OrthoDB" id="75169at2759"/>
<proteinExistence type="inferred from homology"/>
<keyword evidence="2" id="KW-0413">Isomerase</keyword>
<sequence>MYQNFTDVLNVLEICLHCNRTAHILCLGACVPLDNLDFYQIDAFTTEPFLGNPAVVCILENNDDLSEETKQKIASEVNQPMTAFVSRKWTQNSVNSDKNSYKIQFFTPTQEFYLCGHATVGSVLVLKTRDTNGATNDKSVANYHFETKAGEPIDSSYDENDLITISFPLPTQYKPIDLNDKWTQNIVAFTLGSKLGINSVEEVVISNKFVLIRLKDSDEINLHKVVPNFDELNQMSDRKGVRNGIIVTQKCDFNRDGIHFYSRVFLSWAGVNEDPVCGSAHTQLMPYWSQILEAKAGQTLIGKQVSQRPGIVRCRLNGDRVELSGNAVIVLKGSLIL</sequence>
<evidence type="ECO:0000313" key="4">
    <source>
        <dbReference type="Proteomes" id="UP000728032"/>
    </source>
</evidence>
<dbReference type="GO" id="GO:0016853">
    <property type="term" value="F:isomerase activity"/>
    <property type="evidence" value="ECO:0007669"/>
    <property type="project" value="UniProtKB-KW"/>
</dbReference>
<dbReference type="Gene3D" id="3.10.310.10">
    <property type="entry name" value="Diaminopimelate Epimerase, Chain A, domain 1"/>
    <property type="match status" value="2"/>
</dbReference>
<dbReference type="PANTHER" id="PTHR13774">
    <property type="entry name" value="PHENAZINE BIOSYNTHESIS PROTEIN"/>
    <property type="match status" value="1"/>
</dbReference>
<dbReference type="InterPro" id="IPR003719">
    <property type="entry name" value="Phenazine_PhzF-like"/>
</dbReference>
<dbReference type="PIRSF" id="PIRSF016184">
    <property type="entry name" value="PhzC_PhzF"/>
    <property type="match status" value="1"/>
</dbReference>
<gene>
    <name evidence="3" type="ORF">ONB1V03_LOCUS17999</name>
</gene>
<dbReference type="PANTHER" id="PTHR13774:SF17">
    <property type="entry name" value="PHENAZINE BIOSYNTHESIS-LIKE DOMAIN-CONTAINING PROTEIN"/>
    <property type="match status" value="1"/>
</dbReference>
<dbReference type="NCBIfam" id="TIGR00654">
    <property type="entry name" value="PhzF_family"/>
    <property type="match status" value="1"/>
</dbReference>
<dbReference type="Pfam" id="PF02567">
    <property type="entry name" value="PhzC-PhzF"/>
    <property type="match status" value="1"/>
</dbReference>
<comment type="similarity">
    <text evidence="1">Belongs to the PhzF family.</text>
</comment>
<dbReference type="EMBL" id="OC938493">
    <property type="protein sequence ID" value="CAD7661438.1"/>
    <property type="molecule type" value="Genomic_DNA"/>
</dbReference>
<protein>
    <submittedName>
        <fullName evidence="3">Uncharacterized protein</fullName>
    </submittedName>
</protein>
<name>A0A7R9MJJ7_9ACAR</name>
<dbReference type="GO" id="GO:0005737">
    <property type="term" value="C:cytoplasm"/>
    <property type="evidence" value="ECO:0007669"/>
    <property type="project" value="TreeGrafter"/>
</dbReference>
<keyword evidence="4" id="KW-1185">Reference proteome</keyword>
<dbReference type="Proteomes" id="UP000728032">
    <property type="component" value="Unassembled WGS sequence"/>
</dbReference>
<evidence type="ECO:0000256" key="2">
    <source>
        <dbReference type="ARBA" id="ARBA00023235"/>
    </source>
</evidence>
<dbReference type="EMBL" id="CAJPVJ010023668">
    <property type="protein sequence ID" value="CAG2178574.1"/>
    <property type="molecule type" value="Genomic_DNA"/>
</dbReference>
<dbReference type="SUPFAM" id="SSF54506">
    <property type="entry name" value="Diaminopimelate epimerase-like"/>
    <property type="match status" value="1"/>
</dbReference>
<organism evidence="3">
    <name type="scientific">Oppiella nova</name>
    <dbReference type="NCBI Taxonomy" id="334625"/>
    <lineage>
        <taxon>Eukaryota</taxon>
        <taxon>Metazoa</taxon>
        <taxon>Ecdysozoa</taxon>
        <taxon>Arthropoda</taxon>
        <taxon>Chelicerata</taxon>
        <taxon>Arachnida</taxon>
        <taxon>Acari</taxon>
        <taxon>Acariformes</taxon>
        <taxon>Sarcoptiformes</taxon>
        <taxon>Oribatida</taxon>
        <taxon>Brachypylina</taxon>
        <taxon>Oppioidea</taxon>
        <taxon>Oppiidae</taxon>
        <taxon>Oppiella</taxon>
    </lineage>
</organism>